<evidence type="ECO:0000313" key="2">
    <source>
        <dbReference type="EMBL" id="GAA4764974.1"/>
    </source>
</evidence>
<accession>A0ABP8ZSV9</accession>
<dbReference type="PROSITE" id="PS51257">
    <property type="entry name" value="PROKAR_LIPOPROTEIN"/>
    <property type="match status" value="1"/>
</dbReference>
<reference evidence="3" key="1">
    <citation type="journal article" date="2019" name="Int. J. Syst. Evol. Microbiol.">
        <title>The Global Catalogue of Microorganisms (GCM) 10K type strain sequencing project: providing services to taxonomists for standard genome sequencing and annotation.</title>
        <authorList>
            <consortium name="The Broad Institute Genomics Platform"/>
            <consortium name="The Broad Institute Genome Sequencing Center for Infectious Disease"/>
            <person name="Wu L."/>
            <person name="Ma J."/>
        </authorList>
    </citation>
    <scope>NUCLEOTIDE SEQUENCE [LARGE SCALE GENOMIC DNA]</scope>
    <source>
        <strain evidence="3">JCM 18324</strain>
    </source>
</reference>
<organism evidence="2 3">
    <name type="scientific">Streptomyces sanyensis</name>
    <dbReference type="NCBI Taxonomy" id="568869"/>
    <lineage>
        <taxon>Bacteria</taxon>
        <taxon>Bacillati</taxon>
        <taxon>Actinomycetota</taxon>
        <taxon>Actinomycetes</taxon>
        <taxon>Kitasatosporales</taxon>
        <taxon>Streptomycetaceae</taxon>
        <taxon>Streptomyces</taxon>
    </lineage>
</organism>
<evidence type="ECO:0000256" key="1">
    <source>
        <dbReference type="SAM" id="Phobius"/>
    </source>
</evidence>
<keyword evidence="1" id="KW-0472">Membrane</keyword>
<name>A0ABP8ZSV9_9ACTN</name>
<dbReference type="RefSeq" id="WP_345609515.1">
    <property type="nucleotide sequence ID" value="NZ_BAABJV010000001.1"/>
</dbReference>
<protein>
    <submittedName>
        <fullName evidence="2">Uncharacterized protein</fullName>
    </submittedName>
</protein>
<dbReference type="EMBL" id="BAABJV010000001">
    <property type="protein sequence ID" value="GAA4764974.1"/>
    <property type="molecule type" value="Genomic_DNA"/>
</dbReference>
<keyword evidence="1" id="KW-0812">Transmembrane</keyword>
<feature type="transmembrane region" description="Helical" evidence="1">
    <location>
        <begin position="12"/>
        <end position="34"/>
    </location>
</feature>
<evidence type="ECO:0000313" key="3">
    <source>
        <dbReference type="Proteomes" id="UP001501147"/>
    </source>
</evidence>
<proteinExistence type="predicted"/>
<sequence length="65" mass="7121">MGLTRTLSELGPLGLVFLGISLAILLFSVACYLASFARRRRDARAVHERAGRPPAVFPSREPSPR</sequence>
<keyword evidence="3" id="KW-1185">Reference proteome</keyword>
<gene>
    <name evidence="2" type="ORF">GCM10023329_08700</name>
</gene>
<dbReference type="Proteomes" id="UP001501147">
    <property type="component" value="Unassembled WGS sequence"/>
</dbReference>
<keyword evidence="1" id="KW-1133">Transmembrane helix</keyword>
<comment type="caution">
    <text evidence="2">The sequence shown here is derived from an EMBL/GenBank/DDBJ whole genome shotgun (WGS) entry which is preliminary data.</text>
</comment>